<gene>
    <name evidence="1" type="ORF">SAMN02745168_0755</name>
</gene>
<sequence>MLFGWQKELKKYISESIPGYDFICRIPVFIPIQEIGLNVWERRTQNLPFIYECIMTSISLGSKNNSEIAAQFGVPESVMLQIIAQLDADQLVAVSAGNIVLTEKGGQSLKTQKNVQILRKQFSRIFINQITGEVTDTSPVGTYREPPYNQVYLQEIYPISLEFLHNRFDTLSTIYRESRIENTVFFSNFAPEVELYRILDISYHTLSYIKDYCFVYINREDKSLSFKFSSGFQVYADAFQEQINQRMNGAWRLLSQPQKPICLSSTLEVDESPEQLINILNVSEKLDQHLDIFENAYYQDRPLLDGEIYDILYNCNIFKPERILIEVPYLGDFFSDSIITSILTQTTKEVIIHYDLNDHSAKSIIEKLHEKTDNRQNFKLTIVAKKRNQMVKLYFGNECTITGCYYPKDTVYRRHIYKLCAHVSFDYQSNQHLWDEINIDA</sequence>
<evidence type="ECO:0000313" key="2">
    <source>
        <dbReference type="Proteomes" id="UP000192790"/>
    </source>
</evidence>
<dbReference type="RefSeq" id="WP_084233367.1">
    <property type="nucleotide sequence ID" value="NZ_FWXW01000001.1"/>
</dbReference>
<dbReference type="EMBL" id="FWXW01000001">
    <property type="protein sequence ID" value="SMC40898.1"/>
    <property type="molecule type" value="Genomic_DNA"/>
</dbReference>
<dbReference type="Proteomes" id="UP000192790">
    <property type="component" value="Unassembled WGS sequence"/>
</dbReference>
<organism evidence="1 2">
    <name type="scientific">Papillibacter cinnamivorans DSM 12816</name>
    <dbReference type="NCBI Taxonomy" id="1122930"/>
    <lineage>
        <taxon>Bacteria</taxon>
        <taxon>Bacillati</taxon>
        <taxon>Bacillota</taxon>
        <taxon>Clostridia</taxon>
        <taxon>Eubacteriales</taxon>
        <taxon>Oscillospiraceae</taxon>
        <taxon>Papillibacter</taxon>
    </lineage>
</organism>
<dbReference type="OrthoDB" id="2079800at2"/>
<reference evidence="1 2" key="1">
    <citation type="submission" date="2017-04" db="EMBL/GenBank/DDBJ databases">
        <authorList>
            <person name="Afonso C.L."/>
            <person name="Miller P.J."/>
            <person name="Scott M.A."/>
            <person name="Spackman E."/>
            <person name="Goraichik I."/>
            <person name="Dimitrov K.M."/>
            <person name="Suarez D.L."/>
            <person name="Swayne D.E."/>
        </authorList>
    </citation>
    <scope>NUCLEOTIDE SEQUENCE [LARGE SCALE GENOMIC DNA]</scope>
    <source>
        <strain evidence="1 2">DSM 12816</strain>
    </source>
</reference>
<dbReference type="SUPFAM" id="SSF46785">
    <property type="entry name" value="Winged helix' DNA-binding domain"/>
    <property type="match status" value="1"/>
</dbReference>
<dbReference type="InterPro" id="IPR036390">
    <property type="entry name" value="WH_DNA-bd_sf"/>
</dbReference>
<accession>A0A1W1YYY7</accession>
<proteinExistence type="predicted"/>
<keyword evidence="2" id="KW-1185">Reference proteome</keyword>
<protein>
    <submittedName>
        <fullName evidence="1">Uncharacterized protein</fullName>
    </submittedName>
</protein>
<evidence type="ECO:0000313" key="1">
    <source>
        <dbReference type="EMBL" id="SMC40898.1"/>
    </source>
</evidence>
<name>A0A1W1YYY7_9FIRM</name>
<dbReference type="AlphaFoldDB" id="A0A1W1YYY7"/>